<dbReference type="PANTHER" id="PTHR12265">
    <property type="entry name" value="TRANSMEMBRANE PROTEIN 53"/>
    <property type="match status" value="1"/>
</dbReference>
<dbReference type="Gene3D" id="3.30.420.10">
    <property type="entry name" value="Ribonuclease H-like superfamily/Ribonuclease H"/>
    <property type="match status" value="1"/>
</dbReference>
<dbReference type="Proteomes" id="UP000596661">
    <property type="component" value="Chromosome 1"/>
</dbReference>
<evidence type="ECO:0000259" key="2">
    <source>
        <dbReference type="Pfam" id="PF13456"/>
    </source>
</evidence>
<feature type="region of interest" description="Disordered" evidence="1">
    <location>
        <begin position="1"/>
        <end position="78"/>
    </location>
</feature>
<reference evidence="3" key="2">
    <citation type="submission" date="2021-03" db="UniProtKB">
        <authorList>
            <consortium name="EnsemblPlants"/>
        </authorList>
    </citation>
    <scope>IDENTIFICATION</scope>
</reference>
<dbReference type="SUPFAM" id="SSF53474">
    <property type="entry name" value="alpha/beta-Hydrolases"/>
    <property type="match status" value="1"/>
</dbReference>
<dbReference type="Gramene" id="evm.model.01.3052">
    <property type="protein sequence ID" value="cds.evm.model.01.3052"/>
    <property type="gene ID" value="evm.TU.01.3052"/>
</dbReference>
<dbReference type="InterPro" id="IPR002156">
    <property type="entry name" value="RNaseH_domain"/>
</dbReference>
<feature type="domain" description="RNase H type-1" evidence="2">
    <location>
        <begin position="692"/>
        <end position="814"/>
    </location>
</feature>
<dbReference type="InterPro" id="IPR008547">
    <property type="entry name" value="DUF829_TMEM53"/>
</dbReference>
<dbReference type="InterPro" id="IPR044730">
    <property type="entry name" value="RNase_H-like_dom_plant"/>
</dbReference>
<evidence type="ECO:0000313" key="4">
    <source>
        <dbReference type="Proteomes" id="UP000596661"/>
    </source>
</evidence>
<evidence type="ECO:0000313" key="3">
    <source>
        <dbReference type="EnsemblPlants" id="cds.evm.model.01.3052"/>
    </source>
</evidence>
<dbReference type="Pfam" id="PF13456">
    <property type="entry name" value="RVT_3"/>
    <property type="match status" value="1"/>
</dbReference>
<dbReference type="PANTHER" id="PTHR12265:SF0">
    <property type="entry name" value="EXPRESSED PROTEIN"/>
    <property type="match status" value="1"/>
</dbReference>
<protein>
    <recommendedName>
        <fullName evidence="2">RNase H type-1 domain-containing protein</fullName>
    </recommendedName>
</protein>
<keyword evidence="4" id="KW-1185">Reference proteome</keyword>
<dbReference type="Gene3D" id="3.40.50.1820">
    <property type="entry name" value="alpha/beta hydrolase"/>
    <property type="match status" value="1"/>
</dbReference>
<dbReference type="SUPFAM" id="SSF53098">
    <property type="entry name" value="Ribonuclease H-like"/>
    <property type="match status" value="1"/>
</dbReference>
<evidence type="ECO:0000256" key="1">
    <source>
        <dbReference type="SAM" id="MobiDB-lite"/>
    </source>
</evidence>
<accession>A0A803NNI2</accession>
<dbReference type="InterPro" id="IPR029058">
    <property type="entry name" value="AB_hydrolase_fold"/>
</dbReference>
<organism evidence="3 4">
    <name type="scientific">Cannabis sativa</name>
    <name type="common">Hemp</name>
    <name type="synonym">Marijuana</name>
    <dbReference type="NCBI Taxonomy" id="3483"/>
    <lineage>
        <taxon>Eukaryota</taxon>
        <taxon>Viridiplantae</taxon>
        <taxon>Streptophyta</taxon>
        <taxon>Embryophyta</taxon>
        <taxon>Tracheophyta</taxon>
        <taxon>Spermatophyta</taxon>
        <taxon>Magnoliopsida</taxon>
        <taxon>eudicotyledons</taxon>
        <taxon>Gunneridae</taxon>
        <taxon>Pentapetalae</taxon>
        <taxon>rosids</taxon>
        <taxon>fabids</taxon>
        <taxon>Rosales</taxon>
        <taxon>Cannabaceae</taxon>
        <taxon>Cannabis</taxon>
    </lineage>
</organism>
<dbReference type="EnsemblPlants" id="evm.model.01.3052">
    <property type="protein sequence ID" value="cds.evm.model.01.3052"/>
    <property type="gene ID" value="evm.TU.01.3052"/>
</dbReference>
<dbReference type="AlphaFoldDB" id="A0A803NNI2"/>
<dbReference type="Pfam" id="PF05705">
    <property type="entry name" value="DUF829"/>
    <property type="match status" value="2"/>
</dbReference>
<dbReference type="GO" id="GO:0004523">
    <property type="term" value="F:RNA-DNA hybrid ribonuclease activity"/>
    <property type="evidence" value="ECO:0007669"/>
    <property type="project" value="InterPro"/>
</dbReference>
<dbReference type="EMBL" id="UZAU01000083">
    <property type="status" value="NOT_ANNOTATED_CDS"/>
    <property type="molecule type" value="Genomic_DNA"/>
</dbReference>
<dbReference type="CDD" id="cd06222">
    <property type="entry name" value="RNase_H_like"/>
    <property type="match status" value="1"/>
</dbReference>
<reference evidence="3" key="1">
    <citation type="submission" date="2018-11" db="EMBL/GenBank/DDBJ databases">
        <authorList>
            <person name="Grassa J C."/>
        </authorList>
    </citation>
    <scope>NUCLEOTIDE SEQUENCE [LARGE SCALE GENOMIC DNA]</scope>
</reference>
<dbReference type="GO" id="GO:0003676">
    <property type="term" value="F:nucleic acid binding"/>
    <property type="evidence" value="ECO:0007669"/>
    <property type="project" value="InterPro"/>
</dbReference>
<dbReference type="InterPro" id="IPR036397">
    <property type="entry name" value="RNaseH_sf"/>
</dbReference>
<dbReference type="InterPro" id="IPR012337">
    <property type="entry name" value="RNaseH-like_sf"/>
</dbReference>
<proteinExistence type="predicted"/>
<sequence length="822" mass="91058">MIGGVSKDLVATGSGANQVGHPRQQALANAPFVEELAREEKENANASKDSLDGLMFPKKGVSETPKHKTPLPLSYRDSKKPKSHTIRWLSPGGTVEMTLKEVGAMVVELDKAHAKNQSLQFENKALLAEVAQTSIKNFGRRSKSLFLVGTRTKKMWGFGGRYYWGRKERCEKVEGIVVVFAWMSSHERHLKSYVHLYTSLGWNSLVCHSQFLNMFFPEKATPPAIDILKELVVELKSKPRPVVFASFSGGPKACMVKVLQIIEGICETQLDLDDYRLVKDCICGYIYDSSPVDFTSDLGTKFILHPTVMKMSKPPRVVSWLAHGIASSLDALFLSRFEQQRADYWQTLYSTANMKVPYLILCSKNDDLAPFQIIHNFAQRLQELGADVNLVKWNDSPHVGHYRNYKIQYEAAVTELLRKSAGIYSQRIKRLEGEKLGNVEVTHDETVEPIPTLTKTAASSNSFQGISLAAGDNLYLPSSVEYYEGRDVGSMQDEHRQEGLIHLPNPPTSINVHGVLGQILFDVCVPNNIEGGKETLLKSVIQEIPTYTMTYFRLSVTTCHSLESIMANFWWGFNENNRPKTHWQSWHKLCKSKSHGGLGFRSLVHFNQALLAKQAWRILKHPNSTVAKISPHHPLPPPDGKSCGISTFCLRKKRFLMPCSSVRAFKVSGKVSGDQVPGIHPGSSISGPPQVNNDVAIPKNSAKAGFGGVIRNSEGQVVAAVASSHLGGGDVATLEAKALLTSLLWCIEECFPIHEVETDCKTVTDTLTSPKEDLSLFGDTIREIKAALSLLPDARITHISRSANTLSHHLANWALGLDEVAI</sequence>
<name>A0A803NNI2_CANSA</name>